<reference evidence="1" key="1">
    <citation type="submission" date="2021-05" db="EMBL/GenBank/DDBJ databases">
        <authorList>
            <person name="Pan Q."/>
            <person name="Jouanno E."/>
            <person name="Zahm M."/>
            <person name="Klopp C."/>
            <person name="Cabau C."/>
            <person name="Louis A."/>
            <person name="Berthelot C."/>
            <person name="Parey E."/>
            <person name="Roest Crollius H."/>
            <person name="Montfort J."/>
            <person name="Robinson-Rechavi M."/>
            <person name="Bouchez O."/>
            <person name="Lampietro C."/>
            <person name="Lopez Roques C."/>
            <person name="Donnadieu C."/>
            <person name="Postlethwait J."/>
            <person name="Bobe J."/>
            <person name="Dillon D."/>
            <person name="Chandos A."/>
            <person name="von Hippel F."/>
            <person name="Guiguen Y."/>
        </authorList>
    </citation>
    <scope>NUCLEOTIDE SEQUENCE</scope>
    <source>
        <strain evidence="1">YG-Jan2019</strain>
    </source>
</reference>
<accession>A0ACC2HM71</accession>
<dbReference type="Proteomes" id="UP001157502">
    <property type="component" value="Chromosome 1"/>
</dbReference>
<proteinExistence type="predicted"/>
<organism evidence="1 2">
    <name type="scientific">Dallia pectoralis</name>
    <name type="common">Alaska blackfish</name>
    <dbReference type="NCBI Taxonomy" id="75939"/>
    <lineage>
        <taxon>Eukaryota</taxon>
        <taxon>Metazoa</taxon>
        <taxon>Chordata</taxon>
        <taxon>Craniata</taxon>
        <taxon>Vertebrata</taxon>
        <taxon>Euteleostomi</taxon>
        <taxon>Actinopterygii</taxon>
        <taxon>Neopterygii</taxon>
        <taxon>Teleostei</taxon>
        <taxon>Protacanthopterygii</taxon>
        <taxon>Esociformes</taxon>
        <taxon>Umbridae</taxon>
        <taxon>Dallia</taxon>
    </lineage>
</organism>
<sequence>MKIVTWNINGIRTFKGGIKQVFDSLDADIICVQETKVTRDLLDERTAIVEGYNSYFSFSRGRSGYSGVGTYCKDNATPFAAEEGLTGLLTSNHEGNIGCYGDQREFSSEELKLLDNEGRAVLTQHTVLCEEQPETLTVVNVYCPRADPEKPERKQFKMHFYKLLQDRAEAILKSGSHVIILGDVNTSHRPMDHCDPDDIDDFEEHPGRKWLDSLLVNGSKDKEGEQEDDDDDGDSLTSTNPTRSGKFVDTFRHFHPTRSKAFTCWNTMTGARQTNYGTRIDYIFADQLFFTKQFMAADIMPEVEGSDHCPVWGHLRCQVLSSSKPPPLCSRHLPEFAGRQQKLSHFLVKVDQDQPSSQTIRKTLPASQEAGETRENLNPKGTSTTTGKKRTLVVEPHVPKLKKIKTIKTAPKPQGSLLAFFKPRCTPVDSPVIQCEKGQEGNQVPPSQALKAGPDVPIIKSLYTEDSQGVCMGNKVLAPGSNVDTVTSLNKGNSEALALDPSLDPVCPMKGASLGGFWKTVLRGPPPPPPCKAHGEPCVLRTVKKAGPNMGKQFFVCNRPQGHASNPEARCNFFSWVDKGKH</sequence>
<gene>
    <name evidence="1" type="ORF">DPEC_G00010870</name>
</gene>
<evidence type="ECO:0000313" key="1">
    <source>
        <dbReference type="EMBL" id="KAJ8016775.1"/>
    </source>
</evidence>
<comment type="caution">
    <text evidence="1">The sequence shown here is derived from an EMBL/GenBank/DDBJ whole genome shotgun (WGS) entry which is preliminary data.</text>
</comment>
<name>A0ACC2HM71_DALPE</name>
<protein>
    <submittedName>
        <fullName evidence="1">Uncharacterized protein</fullName>
    </submittedName>
</protein>
<evidence type="ECO:0000313" key="2">
    <source>
        <dbReference type="Proteomes" id="UP001157502"/>
    </source>
</evidence>
<keyword evidence="2" id="KW-1185">Reference proteome</keyword>
<dbReference type="EMBL" id="CM055728">
    <property type="protein sequence ID" value="KAJ8016775.1"/>
    <property type="molecule type" value="Genomic_DNA"/>
</dbReference>